<evidence type="ECO:0000313" key="2">
    <source>
        <dbReference type="EMBL" id="GAA2105655.1"/>
    </source>
</evidence>
<evidence type="ECO:0000259" key="1">
    <source>
        <dbReference type="PROSITE" id="PS51725"/>
    </source>
</evidence>
<proteinExistence type="predicted"/>
<dbReference type="EMBL" id="BAAANS010000029">
    <property type="protein sequence ID" value="GAA2105655.1"/>
    <property type="molecule type" value="Genomic_DNA"/>
</dbReference>
<dbReference type="InterPro" id="IPR007138">
    <property type="entry name" value="ABM_dom"/>
</dbReference>
<protein>
    <recommendedName>
        <fullName evidence="1">ABM domain-containing protein</fullName>
    </recommendedName>
</protein>
<dbReference type="Gene3D" id="3.30.70.100">
    <property type="match status" value="1"/>
</dbReference>
<dbReference type="SUPFAM" id="SSF54909">
    <property type="entry name" value="Dimeric alpha+beta barrel"/>
    <property type="match status" value="1"/>
</dbReference>
<comment type="caution">
    <text evidence="2">The sequence shown here is derived from an EMBL/GenBank/DDBJ whole genome shotgun (WGS) entry which is preliminary data.</text>
</comment>
<organism evidence="2 3">
    <name type="scientific">Kitasatospora saccharophila</name>
    <dbReference type="NCBI Taxonomy" id="407973"/>
    <lineage>
        <taxon>Bacteria</taxon>
        <taxon>Bacillati</taxon>
        <taxon>Actinomycetota</taxon>
        <taxon>Actinomycetes</taxon>
        <taxon>Kitasatosporales</taxon>
        <taxon>Streptomycetaceae</taxon>
        <taxon>Kitasatospora</taxon>
    </lineage>
</organism>
<dbReference type="Pfam" id="PF03992">
    <property type="entry name" value="ABM"/>
    <property type="match status" value="1"/>
</dbReference>
<gene>
    <name evidence="2" type="ORF">GCM10009759_42950</name>
</gene>
<keyword evidence="3" id="KW-1185">Reference proteome</keyword>
<accession>A0ABP5IVC9</accession>
<sequence>MSSGNEFSVYGRMTALPGRRDELVAVLLDGFRVSGETGGLLDYSINTAFDDPDTVWLTQLWTDKEAHDATTRSEAVAVVTRRVGPLLAGKPEGSYGHAVHVGSRTTDS</sequence>
<reference evidence="3" key="1">
    <citation type="journal article" date="2019" name="Int. J. Syst. Evol. Microbiol.">
        <title>The Global Catalogue of Microorganisms (GCM) 10K type strain sequencing project: providing services to taxonomists for standard genome sequencing and annotation.</title>
        <authorList>
            <consortium name="The Broad Institute Genomics Platform"/>
            <consortium name="The Broad Institute Genome Sequencing Center for Infectious Disease"/>
            <person name="Wu L."/>
            <person name="Ma J."/>
        </authorList>
    </citation>
    <scope>NUCLEOTIDE SEQUENCE [LARGE SCALE GENOMIC DNA]</scope>
    <source>
        <strain evidence="3">JCM 14559</strain>
    </source>
</reference>
<dbReference type="RefSeq" id="WP_344554063.1">
    <property type="nucleotide sequence ID" value="NZ_BAAANS010000029.1"/>
</dbReference>
<name>A0ABP5IVC9_9ACTN</name>
<evidence type="ECO:0000313" key="3">
    <source>
        <dbReference type="Proteomes" id="UP001500897"/>
    </source>
</evidence>
<dbReference type="PROSITE" id="PS51725">
    <property type="entry name" value="ABM"/>
    <property type="match status" value="1"/>
</dbReference>
<dbReference type="Proteomes" id="UP001500897">
    <property type="component" value="Unassembled WGS sequence"/>
</dbReference>
<feature type="domain" description="ABM" evidence="1">
    <location>
        <begin position="7"/>
        <end position="95"/>
    </location>
</feature>
<dbReference type="InterPro" id="IPR011008">
    <property type="entry name" value="Dimeric_a/b-barrel"/>
</dbReference>